<keyword evidence="4" id="KW-1185">Reference proteome</keyword>
<reference evidence="3 4" key="1">
    <citation type="journal article" date="2022" name="bioRxiv">
        <title>Genomics of Preaxostyla Flagellates Illuminates Evolutionary Transitions and the Path Towards Mitochondrial Loss.</title>
        <authorList>
            <person name="Novak L.V.F."/>
            <person name="Treitli S.C."/>
            <person name="Pyrih J."/>
            <person name="Halakuc P."/>
            <person name="Pipaliya S.V."/>
            <person name="Vacek V."/>
            <person name="Brzon O."/>
            <person name="Soukal P."/>
            <person name="Eme L."/>
            <person name="Dacks J.B."/>
            <person name="Karnkowska A."/>
            <person name="Elias M."/>
            <person name="Hampl V."/>
        </authorList>
    </citation>
    <scope>NUCLEOTIDE SEQUENCE [LARGE SCALE GENOMIC DNA]</scope>
    <source>
        <strain evidence="3">NAU3</strain>
        <tissue evidence="3">Gut</tissue>
    </source>
</reference>
<evidence type="ECO:0000256" key="1">
    <source>
        <dbReference type="SAM" id="MobiDB-lite"/>
    </source>
</evidence>
<feature type="transmembrane region" description="Helical" evidence="2">
    <location>
        <begin position="49"/>
        <end position="74"/>
    </location>
</feature>
<proteinExistence type="predicted"/>
<feature type="transmembrane region" description="Helical" evidence="2">
    <location>
        <begin position="119"/>
        <end position="144"/>
    </location>
</feature>
<feature type="transmembrane region" description="Helical" evidence="2">
    <location>
        <begin position="228"/>
        <end position="247"/>
    </location>
</feature>
<sequence>MGKSKSKGKRKDDDSSSEESSSASESSSSEDETQSESMSDEEAVKRQKCIGIAVIIINIVYAVLAVVIIVINAICQTNSKNYTYVPPLGIALGIAMILCVPIGIFGARFDRKTYRTRFVCLQVYLLLTLALGLVFILIGGYGIFYTKALSSKILMRWDYFLPDVFYYGEVDLTEETTYSVFLHITTYEESQLMGPIADILAGVALLLSPFFCWKLLGTVHFIETMQFVGSLILLIFGVATLIISFYLNGSYQSDDPTRLSLPSATASLIMMIVAAIVLTIVAIYGCVVSMRTKFSSGLALMTLFVQIISLAFIVAVVIIFLLQYINNLKKDIDSFLAANAPYVSDVHNVFMVASQSSLHMNDTSYCTFASVENCVDDEGKPVMTLEQATTKLTAAITWRVHGHFLMIGLAGGGAAVFQIILIASIVSFIIYHHRKKREKEDDY</sequence>
<dbReference type="Proteomes" id="UP001281761">
    <property type="component" value="Unassembled WGS sequence"/>
</dbReference>
<evidence type="ECO:0000313" key="4">
    <source>
        <dbReference type="Proteomes" id="UP001281761"/>
    </source>
</evidence>
<feature type="transmembrane region" description="Helical" evidence="2">
    <location>
        <begin position="404"/>
        <end position="431"/>
    </location>
</feature>
<protein>
    <submittedName>
        <fullName evidence="3">Uncharacterized protein</fullName>
    </submittedName>
</protein>
<dbReference type="EMBL" id="JARBJD010000095">
    <property type="protein sequence ID" value="KAK2953158.1"/>
    <property type="molecule type" value="Genomic_DNA"/>
</dbReference>
<gene>
    <name evidence="3" type="ORF">BLNAU_11944</name>
</gene>
<feature type="transmembrane region" description="Helical" evidence="2">
    <location>
        <begin position="299"/>
        <end position="325"/>
    </location>
</feature>
<feature type="compositionally biased region" description="Low complexity" evidence="1">
    <location>
        <begin position="18"/>
        <end position="27"/>
    </location>
</feature>
<organism evidence="3 4">
    <name type="scientific">Blattamonas nauphoetae</name>
    <dbReference type="NCBI Taxonomy" id="2049346"/>
    <lineage>
        <taxon>Eukaryota</taxon>
        <taxon>Metamonada</taxon>
        <taxon>Preaxostyla</taxon>
        <taxon>Oxymonadida</taxon>
        <taxon>Blattamonas</taxon>
    </lineage>
</organism>
<feature type="transmembrane region" description="Helical" evidence="2">
    <location>
        <begin position="86"/>
        <end position="107"/>
    </location>
</feature>
<feature type="compositionally biased region" description="Acidic residues" evidence="1">
    <location>
        <begin position="28"/>
        <end position="40"/>
    </location>
</feature>
<keyword evidence="2" id="KW-0472">Membrane</keyword>
<accession>A0ABQ9XL67</accession>
<evidence type="ECO:0000256" key="2">
    <source>
        <dbReference type="SAM" id="Phobius"/>
    </source>
</evidence>
<feature type="region of interest" description="Disordered" evidence="1">
    <location>
        <begin position="1"/>
        <end position="40"/>
    </location>
</feature>
<feature type="transmembrane region" description="Helical" evidence="2">
    <location>
        <begin position="267"/>
        <end position="287"/>
    </location>
</feature>
<name>A0ABQ9XL67_9EUKA</name>
<keyword evidence="2" id="KW-1133">Transmembrane helix</keyword>
<evidence type="ECO:0000313" key="3">
    <source>
        <dbReference type="EMBL" id="KAK2953158.1"/>
    </source>
</evidence>
<comment type="caution">
    <text evidence="3">The sequence shown here is derived from an EMBL/GenBank/DDBJ whole genome shotgun (WGS) entry which is preliminary data.</text>
</comment>
<keyword evidence="2" id="KW-0812">Transmembrane</keyword>
<feature type="transmembrane region" description="Helical" evidence="2">
    <location>
        <begin position="196"/>
        <end position="216"/>
    </location>
</feature>